<dbReference type="InterPro" id="IPR050465">
    <property type="entry name" value="UPF0194_transport"/>
</dbReference>
<gene>
    <name evidence="6" type="ORF">JF50_20955</name>
</gene>
<dbReference type="GO" id="GO:0030313">
    <property type="term" value="C:cell envelope"/>
    <property type="evidence" value="ECO:0007669"/>
    <property type="project" value="UniProtKB-SubCell"/>
</dbReference>
<feature type="domain" description="Multidrug resistance protein MdtA-like C-terminal permuted SH3" evidence="5">
    <location>
        <begin position="362"/>
        <end position="404"/>
    </location>
</feature>
<protein>
    <recommendedName>
        <fullName evidence="5">Multidrug resistance protein MdtA-like C-terminal permuted SH3 domain-containing protein</fullName>
    </recommendedName>
</protein>
<dbReference type="Gene3D" id="2.40.420.20">
    <property type="match status" value="1"/>
</dbReference>
<proteinExistence type="predicted"/>
<feature type="transmembrane region" description="Helical" evidence="4">
    <location>
        <begin position="19"/>
        <end position="37"/>
    </location>
</feature>
<keyword evidence="4" id="KW-1133">Transmembrane helix</keyword>
<reference evidence="6 7" key="1">
    <citation type="submission" date="2014-12" db="EMBL/GenBank/DDBJ databases">
        <title>Draft Genome Sequence of Pseudoalteromonas luteoviolacea HI1.</title>
        <authorList>
            <person name="Asahina A.Y."/>
            <person name="Hadfield M.G."/>
        </authorList>
    </citation>
    <scope>NUCLEOTIDE SEQUENCE [LARGE SCALE GENOMIC DNA]</scope>
    <source>
        <strain evidence="6 7">HI1</strain>
    </source>
</reference>
<accession>A0A0C1MLH5</accession>
<keyword evidence="2 3" id="KW-0175">Coiled coil</keyword>
<dbReference type="PANTHER" id="PTHR32347:SF23">
    <property type="entry name" value="BLL5650 PROTEIN"/>
    <property type="match status" value="1"/>
</dbReference>
<organism evidence="6 7">
    <name type="scientific">Pseudoalteromonas luteoviolacea</name>
    <dbReference type="NCBI Taxonomy" id="43657"/>
    <lineage>
        <taxon>Bacteria</taxon>
        <taxon>Pseudomonadati</taxon>
        <taxon>Pseudomonadota</taxon>
        <taxon>Gammaproteobacteria</taxon>
        <taxon>Alteromonadales</taxon>
        <taxon>Pseudoalteromonadaceae</taxon>
        <taxon>Pseudoalteromonas</taxon>
    </lineage>
</organism>
<dbReference type="Pfam" id="PF25967">
    <property type="entry name" value="RND-MFP_C"/>
    <property type="match status" value="1"/>
</dbReference>
<keyword evidence="4" id="KW-0472">Membrane</keyword>
<evidence type="ECO:0000256" key="2">
    <source>
        <dbReference type="ARBA" id="ARBA00023054"/>
    </source>
</evidence>
<evidence type="ECO:0000313" key="7">
    <source>
        <dbReference type="Proteomes" id="UP000031327"/>
    </source>
</evidence>
<evidence type="ECO:0000259" key="5">
    <source>
        <dbReference type="Pfam" id="PF25967"/>
    </source>
</evidence>
<dbReference type="Gene3D" id="2.40.30.170">
    <property type="match status" value="1"/>
</dbReference>
<comment type="caution">
    <text evidence="6">The sequence shown here is derived from an EMBL/GenBank/DDBJ whole genome shotgun (WGS) entry which is preliminary data.</text>
</comment>
<dbReference type="AlphaFoldDB" id="A0A0C1MLH5"/>
<evidence type="ECO:0000313" key="6">
    <source>
        <dbReference type="EMBL" id="KID55333.1"/>
    </source>
</evidence>
<name>A0A0C1MLH5_9GAMM</name>
<evidence type="ECO:0000256" key="1">
    <source>
        <dbReference type="ARBA" id="ARBA00004196"/>
    </source>
</evidence>
<keyword evidence="4" id="KW-0812">Transmembrane</keyword>
<evidence type="ECO:0000256" key="3">
    <source>
        <dbReference type="SAM" id="Coils"/>
    </source>
</evidence>
<dbReference type="Proteomes" id="UP000031327">
    <property type="component" value="Unassembled WGS sequence"/>
</dbReference>
<dbReference type="OrthoDB" id="6315048at2"/>
<dbReference type="InterPro" id="IPR058627">
    <property type="entry name" value="MdtA-like_C"/>
</dbReference>
<comment type="subcellular location">
    <subcellularLocation>
        <location evidence="1">Cell envelope</location>
    </subcellularLocation>
</comment>
<dbReference type="EMBL" id="JWIC01000009">
    <property type="protein sequence ID" value="KID55333.1"/>
    <property type="molecule type" value="Genomic_DNA"/>
</dbReference>
<dbReference type="RefSeq" id="WP_039611322.1">
    <property type="nucleotide sequence ID" value="NZ_JWIC01000009.1"/>
</dbReference>
<feature type="coiled-coil region" evidence="3">
    <location>
        <begin position="107"/>
        <end position="134"/>
    </location>
</feature>
<evidence type="ECO:0000256" key="4">
    <source>
        <dbReference type="SAM" id="Phobius"/>
    </source>
</evidence>
<dbReference type="PANTHER" id="PTHR32347">
    <property type="entry name" value="EFFLUX SYSTEM COMPONENT YKNX-RELATED"/>
    <property type="match status" value="1"/>
</dbReference>
<sequence>MDISVPHNTSSSGLKRHKWLWILLFFAGMALIYWYFFTEKPVYLERHTVMIEHVKKGHLTIQIDAFGTLASAQQQIITSASAGVVKDINYKLGSTIEPGATIVRLENVDLALEYKRIKQRLTEAQAELLQLNLRQQREVLVERSMISDLEGQLATLSFRHQAQKKLAKQGIISELSFFETQAQVESLSGQISHAKTRITQLQQLHQSALTVMKKRVTLTEQELVAVQTKIDQLDVSASEHGVLESLPLELGERIVAGAHVATIGDRRALVAQLQVSQSQVGPVKVGQTVKVFVGQEVLPGEVIRIDPVVINHSVNVEVSLPEVGDLDLRPKQSVTASIITDTIENTHYMRTPPAGADVQDLFLYRVDNTGQTELLPVQLGRQSGQYSEIKSGLKAGDAVVISDLREYAKSKQVVVIH</sequence>